<dbReference type="Pfam" id="PF12950">
    <property type="entry name" value="TaqI_C"/>
    <property type="match status" value="1"/>
</dbReference>
<dbReference type="AlphaFoldDB" id="A0A0P1MTM7"/>
<keyword evidence="3 10" id="KW-0808">Transferase</keyword>
<dbReference type="Gene3D" id="3.40.50.150">
    <property type="entry name" value="Vaccinia Virus protein VP39"/>
    <property type="match status" value="1"/>
</dbReference>
<keyword evidence="2 10" id="KW-0489">Methyltransferase</keyword>
<dbReference type="InterPro" id="IPR002052">
    <property type="entry name" value="DNA_methylase_N6_adenine_CS"/>
</dbReference>
<evidence type="ECO:0000256" key="2">
    <source>
        <dbReference type="ARBA" id="ARBA00022603"/>
    </source>
</evidence>
<evidence type="ECO:0000259" key="9">
    <source>
        <dbReference type="Pfam" id="PF12950"/>
    </source>
</evidence>
<dbReference type="InterPro" id="IPR050953">
    <property type="entry name" value="N4_N6_ade-DNA_methylase"/>
</dbReference>
<dbReference type="PROSITE" id="PS00092">
    <property type="entry name" value="N6_MTASE"/>
    <property type="match status" value="1"/>
</dbReference>
<dbReference type="InterPro" id="IPR025931">
    <property type="entry name" value="TaqI_C"/>
</dbReference>
<evidence type="ECO:0000256" key="6">
    <source>
        <dbReference type="ARBA" id="ARBA00023125"/>
    </source>
</evidence>
<dbReference type="PANTHER" id="PTHR33841:SF6">
    <property type="entry name" value="TYPE II METHYLTRANSFERASE M.HINDII"/>
    <property type="match status" value="1"/>
</dbReference>
<keyword evidence="11" id="KW-1185">Reference proteome</keyword>
<name>A0A0P1MTM7_9BACT</name>
<dbReference type="GO" id="GO:0003677">
    <property type="term" value="F:DNA binding"/>
    <property type="evidence" value="ECO:0007669"/>
    <property type="project" value="UniProtKB-KW"/>
</dbReference>
<dbReference type="GO" id="GO:0032259">
    <property type="term" value="P:methylation"/>
    <property type="evidence" value="ECO:0007669"/>
    <property type="project" value="UniProtKB-KW"/>
</dbReference>
<dbReference type="PANTHER" id="PTHR33841">
    <property type="entry name" value="DNA METHYLTRANSFERASE YEEA-RELATED"/>
    <property type="match status" value="1"/>
</dbReference>
<dbReference type="CDD" id="cd02440">
    <property type="entry name" value="AdoMet_MTases"/>
    <property type="match status" value="1"/>
</dbReference>
<gene>
    <name evidence="10" type="ORF">JGI23_00650</name>
</gene>
<reference evidence="11" key="1">
    <citation type="submission" date="2015-11" db="EMBL/GenBank/DDBJ databases">
        <authorList>
            <person name="Varghese N."/>
        </authorList>
    </citation>
    <scope>NUCLEOTIDE SEQUENCE [LARGE SCALE GENOMIC DNA]</scope>
    <source>
        <strain evidence="11">JGI-23</strain>
    </source>
</reference>
<keyword evidence="5" id="KW-0680">Restriction system</keyword>
<evidence type="ECO:0000313" key="10">
    <source>
        <dbReference type="EMBL" id="CUS99327.1"/>
    </source>
</evidence>
<feature type="domain" description="TaqI-like C-terminal specificity" evidence="9">
    <location>
        <begin position="360"/>
        <end position="481"/>
    </location>
</feature>
<evidence type="ECO:0000256" key="5">
    <source>
        <dbReference type="ARBA" id="ARBA00022747"/>
    </source>
</evidence>
<dbReference type="Proteomes" id="UP000199197">
    <property type="component" value="Unassembled WGS sequence"/>
</dbReference>
<dbReference type="GO" id="GO:0009007">
    <property type="term" value="F:site-specific DNA-methyltransferase (adenine-specific) activity"/>
    <property type="evidence" value="ECO:0007669"/>
    <property type="project" value="UniProtKB-EC"/>
</dbReference>
<proteinExistence type="predicted"/>
<feature type="domain" description="Type II methyltransferase M.TaqI-like" evidence="8">
    <location>
        <begin position="117"/>
        <end position="260"/>
    </location>
</feature>
<dbReference type="InterPro" id="IPR011639">
    <property type="entry name" value="MethylTrfase_TaqI-like_dom"/>
</dbReference>
<evidence type="ECO:0000256" key="7">
    <source>
        <dbReference type="ARBA" id="ARBA00047942"/>
    </source>
</evidence>
<dbReference type="GO" id="GO:0009307">
    <property type="term" value="P:DNA restriction-modification system"/>
    <property type="evidence" value="ECO:0007669"/>
    <property type="project" value="UniProtKB-KW"/>
</dbReference>
<evidence type="ECO:0000259" key="8">
    <source>
        <dbReference type="Pfam" id="PF07669"/>
    </source>
</evidence>
<sequence length="495" mass="57733">MKNQEKFTHPLFDFSERKLLNLNKEKEIEALESLLDNTYRSIMGKTGVATHILTMNDRVRRARKDLGVFFTPQWVVDFMVNLIEEEKLNELSNINLLEPACGMCQFLLGIKRNKKHIFDNATIRIGVEINKEIAKYLCENNLIPDIEIINEDYLLWEANKHFDIILGNPPYGIPSLSPHYTIKVDDKTKSKYKKIYETWYGKYNVYGAFIEKSIKLLKENGQLIFIVPATFMILDEFKKLREFLARNGKTEIIYMGSDVFKPEADITTVILKFTKSTIEKGKLLLYDYNNGKIKLLTQNNDWAGNVILFSTEFSKKVDKLCSFRLGDIYDVRISPRTPEIKHNPNVIKSKEHIENKNLLPILNGSNLKIGKIVYKSITGYWIEADKKTKLRKFFNKPHIVVGLGFRGNRQIGTAYDHKAYPWMGDVYHLLRKHTLTNTKFDLADEEVVEFLNSEIIKRYVNDVFRDITYHFSITQLKILPLPTKDELRKLEETLL</sequence>
<dbReference type="Gene3D" id="3.90.220.10">
    <property type="entry name" value="Adenine-n6-DNA-methyltransferase Taqi, Chain A, domain 2"/>
    <property type="match status" value="1"/>
</dbReference>
<dbReference type="SUPFAM" id="SSF116734">
    <property type="entry name" value="DNA methylase specificity domain"/>
    <property type="match status" value="1"/>
</dbReference>
<dbReference type="SUPFAM" id="SSF53335">
    <property type="entry name" value="S-adenosyl-L-methionine-dependent methyltransferases"/>
    <property type="match status" value="1"/>
</dbReference>
<evidence type="ECO:0000256" key="1">
    <source>
        <dbReference type="ARBA" id="ARBA00011900"/>
    </source>
</evidence>
<dbReference type="InterPro" id="IPR023135">
    <property type="entry name" value="N6_DNA_MeTrfase_TaqI_C"/>
</dbReference>
<dbReference type="EC" id="2.1.1.72" evidence="1"/>
<dbReference type="PRINTS" id="PR00507">
    <property type="entry name" value="N12N6MTFRASE"/>
</dbReference>
<dbReference type="InterPro" id="IPR029063">
    <property type="entry name" value="SAM-dependent_MTases_sf"/>
</dbReference>
<keyword evidence="4" id="KW-0949">S-adenosyl-L-methionine</keyword>
<evidence type="ECO:0000256" key="3">
    <source>
        <dbReference type="ARBA" id="ARBA00022679"/>
    </source>
</evidence>
<comment type="catalytic activity">
    <reaction evidence="7">
        <text>a 2'-deoxyadenosine in DNA + S-adenosyl-L-methionine = an N(6)-methyl-2'-deoxyadenosine in DNA + S-adenosyl-L-homocysteine + H(+)</text>
        <dbReference type="Rhea" id="RHEA:15197"/>
        <dbReference type="Rhea" id="RHEA-COMP:12418"/>
        <dbReference type="Rhea" id="RHEA-COMP:12419"/>
        <dbReference type="ChEBI" id="CHEBI:15378"/>
        <dbReference type="ChEBI" id="CHEBI:57856"/>
        <dbReference type="ChEBI" id="CHEBI:59789"/>
        <dbReference type="ChEBI" id="CHEBI:90615"/>
        <dbReference type="ChEBI" id="CHEBI:90616"/>
        <dbReference type="EC" id="2.1.1.72"/>
    </reaction>
</comment>
<evidence type="ECO:0000313" key="11">
    <source>
        <dbReference type="Proteomes" id="UP000199197"/>
    </source>
</evidence>
<keyword evidence="6" id="KW-0238">DNA-binding</keyword>
<evidence type="ECO:0000256" key="4">
    <source>
        <dbReference type="ARBA" id="ARBA00022691"/>
    </source>
</evidence>
<accession>A0A0P1MTM7</accession>
<dbReference type="Pfam" id="PF07669">
    <property type="entry name" value="Eco57I"/>
    <property type="match status" value="1"/>
</dbReference>
<protein>
    <recommendedName>
        <fullName evidence="1">site-specific DNA-methyltransferase (adenine-specific)</fullName>
        <ecNumber evidence="1">2.1.1.72</ecNumber>
    </recommendedName>
</protein>
<organism evidence="10 11">
    <name type="scientific">Candidatus Chryseopegocella kryptomonas</name>
    <dbReference type="NCBI Taxonomy" id="1633643"/>
    <lineage>
        <taxon>Bacteria</taxon>
        <taxon>Pseudomonadati</taxon>
        <taxon>Candidatus Kryptoniota</taxon>
        <taxon>Candidatus Chryseopegocella</taxon>
    </lineage>
</organism>
<dbReference type="EMBL" id="CZVW01000005">
    <property type="protein sequence ID" value="CUS99327.1"/>
    <property type="molecule type" value="Genomic_DNA"/>
</dbReference>